<evidence type="ECO:0000313" key="2">
    <source>
        <dbReference type="EMBL" id="EJN57909.1"/>
    </source>
</evidence>
<proteinExistence type="predicted"/>
<dbReference type="EMBL" id="ALJD01000009">
    <property type="protein sequence ID" value="EJN57909.1"/>
    <property type="molecule type" value="Genomic_DNA"/>
</dbReference>
<gene>
    <name evidence="2" type="ORF">HSB1_33260</name>
</gene>
<feature type="region of interest" description="Disordered" evidence="1">
    <location>
        <begin position="1"/>
        <end position="53"/>
    </location>
</feature>
<dbReference type="AlphaFoldDB" id="J3JDZ1"/>
<evidence type="ECO:0000256" key="1">
    <source>
        <dbReference type="SAM" id="MobiDB-lite"/>
    </source>
</evidence>
<feature type="compositionally biased region" description="Basic and acidic residues" evidence="1">
    <location>
        <begin position="1"/>
        <end position="29"/>
    </location>
</feature>
<dbReference type="Proteomes" id="UP000007813">
    <property type="component" value="Unassembled WGS sequence"/>
</dbReference>
<protein>
    <submittedName>
        <fullName evidence="2">Uncharacterized protein</fullName>
    </submittedName>
</protein>
<evidence type="ECO:0000313" key="3">
    <source>
        <dbReference type="Proteomes" id="UP000007813"/>
    </source>
</evidence>
<name>J3JDZ1_9EURY</name>
<accession>J3JDZ1</accession>
<organism evidence="2 3">
    <name type="scientific">Halogranum salarium B-1</name>
    <dbReference type="NCBI Taxonomy" id="1210908"/>
    <lineage>
        <taxon>Archaea</taxon>
        <taxon>Methanobacteriati</taxon>
        <taxon>Methanobacteriota</taxon>
        <taxon>Stenosarchaea group</taxon>
        <taxon>Halobacteria</taxon>
        <taxon>Halobacteriales</taxon>
        <taxon>Haloferacaceae</taxon>
    </lineage>
</organism>
<reference evidence="2 3" key="1">
    <citation type="journal article" date="2012" name="J. Bacteriol.">
        <title>Draft Genome Sequence of the Extremely Halophilic Archaeon Halogranum salarium B-1T.</title>
        <authorList>
            <person name="Kim K.K."/>
            <person name="Lee K.C."/>
            <person name="Lee J.S."/>
        </authorList>
    </citation>
    <scope>NUCLEOTIDE SEQUENCE [LARGE SCALE GENOMIC DNA]</scope>
    <source>
        <strain evidence="2 3">B-1</strain>
    </source>
</reference>
<comment type="caution">
    <text evidence="2">The sequence shown here is derived from an EMBL/GenBank/DDBJ whole genome shotgun (WGS) entry which is preliminary data.</text>
</comment>
<sequence length="53" mass="6256">MHRGDDPHNAFRYERDPHNTFRYEFEPGRESGPPSGLDVAVEERDRSRRSRIG</sequence>